<dbReference type="InterPro" id="IPR002508">
    <property type="entry name" value="MurNAc-LAA_cat"/>
</dbReference>
<dbReference type="STRING" id="247279.NIES1031_05170"/>
<dbReference type="InterPro" id="IPR003646">
    <property type="entry name" value="SH3-like_bac-type"/>
</dbReference>
<dbReference type="SMART" id="SM00287">
    <property type="entry name" value="SH3b"/>
    <property type="match status" value="1"/>
</dbReference>
<sequence>MRHILGLALLGFVMASAPAWANQSLSVVYPPNEHQTTSDRIFLIGTAPPEGEVLINDKAIARSRAGHFAPSFPLQLGDNVFTLRYRNQQLQIKVTRLSTKPEIPAGLAFAKDSLTPAVDIARLPGELVCFSAIASPNATVSVNLGDQNVPLLPQPQIQLPPNSAALTQQNQPTSQPVSGQYQGCTTLPTSFNLLVYGNNINTGAVTANSIQPQFQLTVNGQTTTQHSGRITILSSTQLEVAEVTVDAGVARTGPGTDYSRLTPLPKGTRARITAKEGEWLRLDYGGWINAQETRIVPSTVPPRSLIRSVSARQIPDATEIVFPLQVPVPVSIQQGDRTLTLTLYNTTAQTDVIRLDDNPFISRLDWQQSAPEQVQYTFNLKSAQQWGYKLRYDGTSLVLTLRHPPESQQHPLPLAGIKILLDPGHGGAELGARGPTGYPEKAINLVISKLVRDQLVARGATVYMTREEDIELSLGDRVAMIDKLEPAIALSLHYNALPDSGDAMNTQGFGAFWYHPQAHNLAVFLHNYVVNKLHRPSYGVYWNNLALTRPASAPSVLLELGFMINPTEFEWIVDPQAQSNLASAIAEGITEWFRSVR</sequence>
<dbReference type="GO" id="GO:0071555">
    <property type="term" value="P:cell wall organization"/>
    <property type="evidence" value="ECO:0007669"/>
    <property type="project" value="UniProtKB-KW"/>
</dbReference>
<dbReference type="OrthoDB" id="9772024at2"/>
<dbReference type="CDD" id="cd02696">
    <property type="entry name" value="MurNAc-LAA"/>
    <property type="match status" value="1"/>
</dbReference>
<name>A0A1U7HWR7_9CHRO</name>
<dbReference type="GO" id="GO:0009253">
    <property type="term" value="P:peptidoglycan catabolic process"/>
    <property type="evidence" value="ECO:0007669"/>
    <property type="project" value="InterPro"/>
</dbReference>
<keyword evidence="7" id="KW-1185">Reference proteome</keyword>
<evidence type="ECO:0000256" key="3">
    <source>
        <dbReference type="SAM" id="SignalP"/>
    </source>
</evidence>
<dbReference type="GO" id="GO:0030288">
    <property type="term" value="C:outer membrane-bounded periplasmic space"/>
    <property type="evidence" value="ECO:0007669"/>
    <property type="project" value="TreeGrafter"/>
</dbReference>
<dbReference type="InterPro" id="IPR050695">
    <property type="entry name" value="N-acetylmuramoyl_amidase_3"/>
</dbReference>
<comment type="caution">
    <text evidence="6">The sequence shown here is derived from an EMBL/GenBank/DDBJ whole genome shotgun (WGS) entry which is preliminary data.</text>
</comment>
<gene>
    <name evidence="6" type="ORF">NIES1031_05170</name>
</gene>
<dbReference type="Gene3D" id="3.40.630.40">
    <property type="entry name" value="Zn-dependent exopeptidases"/>
    <property type="match status" value="1"/>
</dbReference>
<feature type="domain" description="SH3b" evidence="4">
    <location>
        <begin position="238"/>
        <end position="296"/>
    </location>
</feature>
<feature type="chain" id="PRO_5012188651" evidence="3">
    <location>
        <begin position="22"/>
        <end position="597"/>
    </location>
</feature>
<proteinExistence type="predicted"/>
<keyword evidence="2" id="KW-0961">Cell wall biogenesis/degradation</keyword>
<dbReference type="Pfam" id="PF01520">
    <property type="entry name" value="Amidase_3"/>
    <property type="match status" value="1"/>
</dbReference>
<protein>
    <submittedName>
        <fullName evidence="6">N-acetylmuramoyl-L-alanine amidase</fullName>
    </submittedName>
</protein>
<keyword evidence="1" id="KW-0378">Hydrolase</keyword>
<dbReference type="SMART" id="SM00646">
    <property type="entry name" value="Ami_3"/>
    <property type="match status" value="1"/>
</dbReference>
<feature type="signal peptide" evidence="3">
    <location>
        <begin position="1"/>
        <end position="21"/>
    </location>
</feature>
<reference evidence="6 7" key="1">
    <citation type="submission" date="2016-11" db="EMBL/GenBank/DDBJ databases">
        <title>Draft Genome Sequences of Nine Cyanobacterial Strains from Diverse Habitats.</title>
        <authorList>
            <person name="Zhu T."/>
            <person name="Hou S."/>
            <person name="Lu X."/>
            <person name="Hess W.R."/>
        </authorList>
    </citation>
    <scope>NUCLEOTIDE SEQUENCE [LARGE SCALE GENOMIC DNA]</scope>
    <source>
        <strain evidence="6 7">5.2 s.c.1</strain>
    </source>
</reference>
<accession>A0A1U7HWR7</accession>
<evidence type="ECO:0000313" key="6">
    <source>
        <dbReference type="EMBL" id="OKH27975.1"/>
    </source>
</evidence>
<dbReference type="SUPFAM" id="SSF53187">
    <property type="entry name" value="Zn-dependent exopeptidases"/>
    <property type="match status" value="1"/>
</dbReference>
<dbReference type="AlphaFoldDB" id="A0A1U7HWR7"/>
<dbReference type="PANTHER" id="PTHR30404">
    <property type="entry name" value="N-ACETYLMURAMOYL-L-ALANINE AMIDASE"/>
    <property type="match status" value="1"/>
</dbReference>
<evidence type="ECO:0000256" key="2">
    <source>
        <dbReference type="ARBA" id="ARBA00023316"/>
    </source>
</evidence>
<evidence type="ECO:0000313" key="7">
    <source>
        <dbReference type="Proteomes" id="UP000185984"/>
    </source>
</evidence>
<dbReference type="GO" id="GO:0008745">
    <property type="term" value="F:N-acetylmuramoyl-L-alanine amidase activity"/>
    <property type="evidence" value="ECO:0007669"/>
    <property type="project" value="InterPro"/>
</dbReference>
<organism evidence="6 7">
    <name type="scientific">Chroogloeocystis siderophila 5.2 s.c.1</name>
    <dbReference type="NCBI Taxonomy" id="247279"/>
    <lineage>
        <taxon>Bacteria</taxon>
        <taxon>Bacillati</taxon>
        <taxon>Cyanobacteriota</taxon>
        <taxon>Cyanophyceae</taxon>
        <taxon>Oscillatoriophycideae</taxon>
        <taxon>Chroococcales</taxon>
        <taxon>Chroococcaceae</taxon>
        <taxon>Chroogloeocystis</taxon>
    </lineage>
</organism>
<dbReference type="Proteomes" id="UP000185984">
    <property type="component" value="Unassembled WGS sequence"/>
</dbReference>
<evidence type="ECO:0000256" key="1">
    <source>
        <dbReference type="ARBA" id="ARBA00022801"/>
    </source>
</evidence>
<dbReference type="EMBL" id="MRCC01000004">
    <property type="protein sequence ID" value="OKH27975.1"/>
    <property type="molecule type" value="Genomic_DNA"/>
</dbReference>
<keyword evidence="3" id="KW-0732">Signal</keyword>
<dbReference type="PANTHER" id="PTHR30404:SF0">
    <property type="entry name" value="N-ACETYLMURAMOYL-L-ALANINE AMIDASE AMIC"/>
    <property type="match status" value="1"/>
</dbReference>
<evidence type="ECO:0000259" key="4">
    <source>
        <dbReference type="SMART" id="SM00287"/>
    </source>
</evidence>
<evidence type="ECO:0000259" key="5">
    <source>
        <dbReference type="SMART" id="SM00646"/>
    </source>
</evidence>
<feature type="domain" description="MurNAc-LAA" evidence="5">
    <location>
        <begin position="478"/>
        <end position="590"/>
    </location>
</feature>
<dbReference type="Gene3D" id="2.30.30.40">
    <property type="entry name" value="SH3 Domains"/>
    <property type="match status" value="1"/>
</dbReference>